<protein>
    <submittedName>
        <fullName evidence="1">Uncharacterized protein</fullName>
    </submittedName>
</protein>
<organism evidence="1 2">
    <name type="scientific">Dissostichus mawsoni</name>
    <name type="common">Antarctic cod</name>
    <dbReference type="NCBI Taxonomy" id="36200"/>
    <lineage>
        <taxon>Eukaryota</taxon>
        <taxon>Metazoa</taxon>
        <taxon>Chordata</taxon>
        <taxon>Craniata</taxon>
        <taxon>Vertebrata</taxon>
        <taxon>Euteleostomi</taxon>
        <taxon>Actinopterygii</taxon>
        <taxon>Neopterygii</taxon>
        <taxon>Teleostei</taxon>
        <taxon>Neoteleostei</taxon>
        <taxon>Acanthomorphata</taxon>
        <taxon>Eupercaria</taxon>
        <taxon>Perciformes</taxon>
        <taxon>Notothenioidei</taxon>
        <taxon>Nototheniidae</taxon>
        <taxon>Dissostichus</taxon>
    </lineage>
</organism>
<comment type="caution">
    <text evidence="1">The sequence shown here is derived from an EMBL/GenBank/DDBJ whole genome shotgun (WGS) entry which is preliminary data.</text>
</comment>
<dbReference type="Proteomes" id="UP000518266">
    <property type="component" value="Unassembled WGS sequence"/>
</dbReference>
<name>A0A7J5X9U6_DISMA</name>
<accession>A0A7J5X9U6</accession>
<dbReference type="OrthoDB" id="7363448at2759"/>
<evidence type="ECO:0000313" key="1">
    <source>
        <dbReference type="EMBL" id="KAF3833208.1"/>
    </source>
</evidence>
<gene>
    <name evidence="1" type="ORF">F7725_026873</name>
</gene>
<proteinExistence type="predicted"/>
<evidence type="ECO:0000313" key="2">
    <source>
        <dbReference type="Proteomes" id="UP000518266"/>
    </source>
</evidence>
<sequence>MSGTLPGPFFFFSLARMEDSLSGNGGISSSTVACGGTETSPLTSMSVLAMQLSLRYSMALCCSSTSALRSWLSERSTSWMVGFTSGNRLMNLM</sequence>
<dbReference type="EMBL" id="JAAKFY010000027">
    <property type="protein sequence ID" value="KAF3833208.1"/>
    <property type="molecule type" value="Genomic_DNA"/>
</dbReference>
<dbReference type="AlphaFoldDB" id="A0A7J5X9U6"/>
<keyword evidence="2" id="KW-1185">Reference proteome</keyword>
<reference evidence="1 2" key="1">
    <citation type="submission" date="2020-03" db="EMBL/GenBank/DDBJ databases">
        <title>Dissostichus mawsoni Genome sequencing and assembly.</title>
        <authorList>
            <person name="Park H."/>
        </authorList>
    </citation>
    <scope>NUCLEOTIDE SEQUENCE [LARGE SCALE GENOMIC DNA]</scope>
    <source>
        <strain evidence="1">DM0001</strain>
        <tissue evidence="1">Muscle</tissue>
    </source>
</reference>